<feature type="region of interest" description="Disordered" evidence="4">
    <location>
        <begin position="119"/>
        <end position="146"/>
    </location>
</feature>
<dbReference type="GO" id="GO:0019814">
    <property type="term" value="C:immunoglobulin complex"/>
    <property type="evidence" value="ECO:0007669"/>
    <property type="project" value="UniProtKB-KW"/>
</dbReference>
<dbReference type="GO" id="GO:0005576">
    <property type="term" value="C:extracellular region"/>
    <property type="evidence" value="ECO:0007669"/>
    <property type="project" value="UniProtKB-ARBA"/>
</dbReference>
<protein>
    <recommendedName>
        <fullName evidence="6">Ig-like domain-containing protein</fullName>
    </recommendedName>
</protein>
<evidence type="ECO:0000313" key="8">
    <source>
        <dbReference type="Proteomes" id="UP000002279"/>
    </source>
</evidence>
<dbReference type="PANTHER" id="PTHR23266">
    <property type="entry name" value="IMMUNOGLOBULIN HEAVY CHAIN"/>
    <property type="match status" value="1"/>
</dbReference>
<feature type="domain" description="Ig-like" evidence="6">
    <location>
        <begin position="33"/>
        <end position="133"/>
    </location>
</feature>
<reference evidence="7" key="3">
    <citation type="submission" date="2025-09" db="UniProtKB">
        <authorList>
            <consortium name="Ensembl"/>
        </authorList>
    </citation>
    <scope>IDENTIFICATION</scope>
    <source>
        <strain evidence="7">Glennie</strain>
    </source>
</reference>
<evidence type="ECO:0000256" key="3">
    <source>
        <dbReference type="ARBA" id="ARBA00043265"/>
    </source>
</evidence>
<keyword evidence="3" id="KW-1280">Immunoglobulin</keyword>
<dbReference type="InterPro" id="IPR050199">
    <property type="entry name" value="IgHV"/>
</dbReference>
<evidence type="ECO:0000256" key="5">
    <source>
        <dbReference type="SAM" id="SignalP"/>
    </source>
</evidence>
<dbReference type="InterPro" id="IPR003599">
    <property type="entry name" value="Ig_sub"/>
</dbReference>
<dbReference type="GeneTree" id="ENSGT01050000244936"/>
<evidence type="ECO:0000313" key="7">
    <source>
        <dbReference type="Ensembl" id="ENSOANP00000049852.1"/>
    </source>
</evidence>
<dbReference type="AlphaFoldDB" id="A0A6I8PCB3"/>
<dbReference type="InterPro" id="IPR036179">
    <property type="entry name" value="Ig-like_dom_sf"/>
</dbReference>
<dbReference type="SUPFAM" id="SSF48726">
    <property type="entry name" value="Immunoglobulin"/>
    <property type="match status" value="1"/>
</dbReference>
<keyword evidence="5" id="KW-0732">Signal</keyword>
<name>A0A6I8PCB3_ORNAN</name>
<feature type="chain" id="PRO_5026283718" description="Ig-like domain-containing protein" evidence="5">
    <location>
        <begin position="20"/>
        <end position="269"/>
    </location>
</feature>
<accession>A0A6I8PCB3</accession>
<reference evidence="7" key="2">
    <citation type="submission" date="2025-08" db="UniProtKB">
        <authorList>
            <consortium name="Ensembl"/>
        </authorList>
    </citation>
    <scope>IDENTIFICATION</scope>
    <source>
        <strain evidence="7">Glennie</strain>
    </source>
</reference>
<proteinExistence type="predicted"/>
<evidence type="ECO:0000256" key="4">
    <source>
        <dbReference type="SAM" id="MobiDB-lite"/>
    </source>
</evidence>
<dbReference type="GO" id="GO:0003823">
    <property type="term" value="F:antigen binding"/>
    <property type="evidence" value="ECO:0000318"/>
    <property type="project" value="GO_Central"/>
</dbReference>
<evidence type="ECO:0000259" key="6">
    <source>
        <dbReference type="PROSITE" id="PS50835"/>
    </source>
</evidence>
<dbReference type="Ensembl" id="ENSOANT00000067334.1">
    <property type="protein sequence ID" value="ENSOANP00000049852.1"/>
    <property type="gene ID" value="ENSOANG00000037751.1"/>
</dbReference>
<dbReference type="Pfam" id="PF07686">
    <property type="entry name" value="V-set"/>
    <property type="match status" value="1"/>
</dbReference>
<dbReference type="Gene3D" id="2.60.40.10">
    <property type="entry name" value="Immunoglobulins"/>
    <property type="match status" value="1"/>
</dbReference>
<sequence>MLVLVQLLWLLSALTGCKSAVQLIASGGGVKYEGESLHLSCQASGFNFGDFNMYWYREAPGKSIEFVATINAGDGNVKSYADAVRGRFTISRDNANSKLYLQMNNLKVEDTARYFCTRPSEGKQVGPRHKSLYSSHTKGQEATGAAVATAEQKHKRGSRGNQKSPFFCYLPPGKLCSSHSPLPLPSTSSSHTRPLLISMSIAPLALLPPCYSTSVLQTCPSHIYLTLVHPYPAPSALPQTAPLFIPHSSPTTFMYILMIIKCCQVISNS</sequence>
<dbReference type="SMART" id="SM00406">
    <property type="entry name" value="IGv"/>
    <property type="match status" value="1"/>
</dbReference>
<evidence type="ECO:0000256" key="2">
    <source>
        <dbReference type="ARBA" id="ARBA00023130"/>
    </source>
</evidence>
<dbReference type="InterPro" id="IPR007110">
    <property type="entry name" value="Ig-like_dom"/>
</dbReference>
<reference evidence="7 8" key="1">
    <citation type="journal article" date="2008" name="Nature">
        <title>Genome analysis of the platypus reveals unique signatures of evolution.</title>
        <authorList>
            <person name="Warren W.C."/>
            <person name="Hillier L.W."/>
            <person name="Marshall Graves J.A."/>
            <person name="Birney E."/>
            <person name="Ponting C.P."/>
            <person name="Grutzner F."/>
            <person name="Belov K."/>
            <person name="Miller W."/>
            <person name="Clarke L."/>
            <person name="Chinwalla A.T."/>
            <person name="Yang S.P."/>
            <person name="Heger A."/>
            <person name="Locke D.P."/>
            <person name="Miethke P."/>
            <person name="Waters P.D."/>
            <person name="Veyrunes F."/>
            <person name="Fulton L."/>
            <person name="Fulton B."/>
            <person name="Graves T."/>
            <person name="Wallis J."/>
            <person name="Puente X.S."/>
            <person name="Lopez-Otin C."/>
            <person name="Ordonez G.R."/>
            <person name="Eichler E.E."/>
            <person name="Chen L."/>
            <person name="Cheng Z."/>
            <person name="Deakin J.E."/>
            <person name="Alsop A."/>
            <person name="Thompson K."/>
            <person name="Kirby P."/>
            <person name="Papenfuss A.T."/>
            <person name="Wakefield M.J."/>
            <person name="Olender T."/>
            <person name="Lancet D."/>
            <person name="Huttley G.A."/>
            <person name="Smit A.F."/>
            <person name="Pask A."/>
            <person name="Temple-Smith P."/>
            <person name="Batzer M.A."/>
            <person name="Walker J.A."/>
            <person name="Konkel M.K."/>
            <person name="Harris R.S."/>
            <person name="Whittington C.M."/>
            <person name="Wong E.S."/>
            <person name="Gemmell N.J."/>
            <person name="Buschiazzo E."/>
            <person name="Vargas Jentzsch I.M."/>
            <person name="Merkel A."/>
            <person name="Schmitz J."/>
            <person name="Zemann A."/>
            <person name="Churakov G."/>
            <person name="Kriegs J.O."/>
            <person name="Brosius J."/>
            <person name="Murchison E.P."/>
            <person name="Sachidanandam R."/>
            <person name="Smith C."/>
            <person name="Hannon G.J."/>
            <person name="Tsend-Ayush E."/>
            <person name="McMillan D."/>
            <person name="Attenborough R."/>
            <person name="Rens W."/>
            <person name="Ferguson-Smith M."/>
            <person name="Lefevre C.M."/>
            <person name="Sharp J.A."/>
            <person name="Nicholas K.R."/>
            <person name="Ray D.A."/>
            <person name="Kube M."/>
            <person name="Reinhardt R."/>
            <person name="Pringle T.H."/>
            <person name="Taylor J."/>
            <person name="Jones R.C."/>
            <person name="Nixon B."/>
            <person name="Dacheux J.L."/>
            <person name="Niwa H."/>
            <person name="Sekita Y."/>
            <person name="Huang X."/>
            <person name="Stark A."/>
            <person name="Kheradpour P."/>
            <person name="Kellis M."/>
            <person name="Flicek P."/>
            <person name="Chen Y."/>
            <person name="Webber C."/>
            <person name="Hardison R."/>
            <person name="Nelson J."/>
            <person name="Hallsworth-Pepin K."/>
            <person name="Delehaunty K."/>
            <person name="Markovic C."/>
            <person name="Minx P."/>
            <person name="Feng Y."/>
            <person name="Kremitzki C."/>
            <person name="Mitreva M."/>
            <person name="Glasscock J."/>
            <person name="Wylie T."/>
            <person name="Wohldmann P."/>
            <person name="Thiru P."/>
            <person name="Nhan M.N."/>
            <person name="Pohl C.S."/>
            <person name="Smith S.M."/>
            <person name="Hou S."/>
            <person name="Nefedov M."/>
            <person name="de Jong P.J."/>
            <person name="Renfree M.B."/>
            <person name="Mardis E.R."/>
            <person name="Wilson R.K."/>
        </authorList>
    </citation>
    <scope>NUCLEOTIDE SEQUENCE [LARGE SCALE GENOMIC DNA]</scope>
    <source>
        <strain evidence="7 8">Glennie</strain>
    </source>
</reference>
<dbReference type="InterPro" id="IPR013783">
    <property type="entry name" value="Ig-like_fold"/>
</dbReference>
<dbReference type="FunFam" id="2.60.40.10:FF:002746">
    <property type="entry name" value="Uncharacterized protein"/>
    <property type="match status" value="1"/>
</dbReference>
<dbReference type="Bgee" id="ENSOANG00000037751">
    <property type="expression patterns" value="Expressed in endometrium and 5 other cell types or tissues"/>
</dbReference>
<keyword evidence="8" id="KW-1185">Reference proteome</keyword>
<dbReference type="InterPro" id="IPR013106">
    <property type="entry name" value="Ig_V-set"/>
</dbReference>
<dbReference type="SMART" id="SM00409">
    <property type="entry name" value="IG"/>
    <property type="match status" value="1"/>
</dbReference>
<feature type="signal peptide" evidence="5">
    <location>
        <begin position="1"/>
        <end position="19"/>
    </location>
</feature>
<dbReference type="Proteomes" id="UP000002279">
    <property type="component" value="Chromosome 2"/>
</dbReference>
<organism evidence="7 8">
    <name type="scientific">Ornithorhynchus anatinus</name>
    <name type="common">Duckbill platypus</name>
    <dbReference type="NCBI Taxonomy" id="9258"/>
    <lineage>
        <taxon>Eukaryota</taxon>
        <taxon>Metazoa</taxon>
        <taxon>Chordata</taxon>
        <taxon>Craniata</taxon>
        <taxon>Vertebrata</taxon>
        <taxon>Euteleostomi</taxon>
        <taxon>Mammalia</taxon>
        <taxon>Monotremata</taxon>
        <taxon>Ornithorhynchidae</taxon>
        <taxon>Ornithorhynchus</taxon>
    </lineage>
</organism>
<dbReference type="InParanoid" id="A0A6I8PCB3"/>
<dbReference type="PROSITE" id="PS50835">
    <property type="entry name" value="IG_LIKE"/>
    <property type="match status" value="1"/>
</dbReference>
<evidence type="ECO:0000256" key="1">
    <source>
        <dbReference type="ARBA" id="ARBA00022859"/>
    </source>
</evidence>
<dbReference type="GO" id="GO:0016064">
    <property type="term" value="P:immunoglobulin mediated immune response"/>
    <property type="evidence" value="ECO:0000318"/>
    <property type="project" value="GO_Central"/>
</dbReference>
<keyword evidence="2" id="KW-1064">Adaptive immunity</keyword>
<keyword evidence="1" id="KW-0391">Immunity</keyword>